<dbReference type="WBParaSite" id="scf7180000417568.g1429">
    <property type="protein sequence ID" value="scf7180000417568.g1429"/>
    <property type="gene ID" value="scf7180000417568.g1429"/>
</dbReference>
<feature type="region of interest" description="Disordered" evidence="1">
    <location>
        <begin position="83"/>
        <end position="104"/>
    </location>
</feature>
<dbReference type="AlphaFoldDB" id="A0A915NJX3"/>
<name>A0A915NJX3_9BILA</name>
<accession>A0A915NJX3</accession>
<reference evidence="3" key="1">
    <citation type="submission" date="2022-11" db="UniProtKB">
        <authorList>
            <consortium name="WormBaseParasite"/>
        </authorList>
    </citation>
    <scope>IDENTIFICATION</scope>
</reference>
<evidence type="ECO:0000256" key="1">
    <source>
        <dbReference type="SAM" id="MobiDB-lite"/>
    </source>
</evidence>
<protein>
    <submittedName>
        <fullName evidence="3">Mos1 transposase HTH domain-containing protein</fullName>
    </submittedName>
</protein>
<evidence type="ECO:0000313" key="3">
    <source>
        <dbReference type="WBParaSite" id="scf7180000417568.g1429"/>
    </source>
</evidence>
<proteinExistence type="predicted"/>
<sequence>MIPKTEVCDVLFHCFERGLTIDEARKEIEKLNSTKRTSLTTIKYFYKKFKSIEKNKSTGKLLNSEEGGASSASQGSLILADKDTNVLEGDNEAQDVDVTGFDYD</sequence>
<dbReference type="Proteomes" id="UP000887560">
    <property type="component" value="Unplaced"/>
</dbReference>
<keyword evidence="2" id="KW-1185">Reference proteome</keyword>
<organism evidence="2 3">
    <name type="scientific">Meloidogyne floridensis</name>
    <dbReference type="NCBI Taxonomy" id="298350"/>
    <lineage>
        <taxon>Eukaryota</taxon>
        <taxon>Metazoa</taxon>
        <taxon>Ecdysozoa</taxon>
        <taxon>Nematoda</taxon>
        <taxon>Chromadorea</taxon>
        <taxon>Rhabditida</taxon>
        <taxon>Tylenchina</taxon>
        <taxon>Tylenchomorpha</taxon>
        <taxon>Tylenchoidea</taxon>
        <taxon>Meloidogynidae</taxon>
        <taxon>Meloidogyninae</taxon>
        <taxon>Meloidogyne</taxon>
    </lineage>
</organism>
<evidence type="ECO:0000313" key="2">
    <source>
        <dbReference type="Proteomes" id="UP000887560"/>
    </source>
</evidence>